<keyword evidence="2" id="KW-1185">Reference proteome</keyword>
<evidence type="ECO:0000313" key="1">
    <source>
        <dbReference type="EMBL" id="BAG03565.1"/>
    </source>
</evidence>
<dbReference type="HOGENOM" id="CLU_2683738_0_0_3"/>
<dbReference type="KEGG" id="mar:MAE_37430"/>
<protein>
    <submittedName>
        <fullName evidence="1">Uncharacterized protein</fullName>
    </submittedName>
</protein>
<dbReference type="EnsemblBacteria" id="BAG03565">
    <property type="protein sequence ID" value="BAG03565"/>
    <property type="gene ID" value="MAE_37430"/>
</dbReference>
<gene>
    <name evidence="1" type="ordered locus">MAE_37430</name>
</gene>
<proteinExistence type="predicted"/>
<dbReference type="PaxDb" id="449447-MAE_37430"/>
<organism evidence="1 2">
    <name type="scientific">Microcystis aeruginosa (strain NIES-843 / IAM M-2473)</name>
    <dbReference type="NCBI Taxonomy" id="449447"/>
    <lineage>
        <taxon>Bacteria</taxon>
        <taxon>Bacillati</taxon>
        <taxon>Cyanobacteriota</taxon>
        <taxon>Cyanophyceae</taxon>
        <taxon>Oscillatoriophycideae</taxon>
        <taxon>Chroococcales</taxon>
        <taxon>Microcystaceae</taxon>
        <taxon>Microcystis</taxon>
    </lineage>
</organism>
<name>B0JNY5_MICAN</name>
<dbReference type="EMBL" id="AP009552">
    <property type="protein sequence ID" value="BAG03565.1"/>
    <property type="molecule type" value="Genomic_DNA"/>
</dbReference>
<dbReference type="Proteomes" id="UP000001510">
    <property type="component" value="Chromosome"/>
</dbReference>
<sequence length="74" mass="8512">MVFSQRLSPQTRTLQEFIKLKSTQINVLVMIFSITISSINCRSLSSLNRLDNREITRLKSYPPVSKTSSTFVLF</sequence>
<reference evidence="1 2" key="1">
    <citation type="journal article" date="2007" name="DNA Res.">
        <title>Complete genomic structure of the bloom-forming toxic cyanobacterium Microcystis aeruginosa NIES-843.</title>
        <authorList>
            <person name="Kaneko T."/>
            <person name="Nakajima N."/>
            <person name="Okamoto S."/>
            <person name="Suzuki I."/>
            <person name="Tanabe Y."/>
            <person name="Tamaoki M."/>
            <person name="Nakamura Y."/>
            <person name="Kasai F."/>
            <person name="Watanabe A."/>
            <person name="Kawashima K."/>
            <person name="Kishida Y."/>
            <person name="Ono A."/>
            <person name="Shimizu Y."/>
            <person name="Takahashi C."/>
            <person name="Minami C."/>
            <person name="Fujishiro T."/>
            <person name="Kohara M."/>
            <person name="Katoh M."/>
            <person name="Nakazaki N."/>
            <person name="Nakayama S."/>
            <person name="Yamada M."/>
            <person name="Tabata S."/>
            <person name="Watanabe M.M."/>
        </authorList>
    </citation>
    <scope>NUCLEOTIDE SEQUENCE [LARGE SCALE GENOMIC DNA]</scope>
    <source>
        <strain evidence="2">NIES-843 / IAM M-247</strain>
    </source>
</reference>
<accession>B0JNY5</accession>
<evidence type="ECO:0000313" key="2">
    <source>
        <dbReference type="Proteomes" id="UP000001510"/>
    </source>
</evidence>
<dbReference type="AlphaFoldDB" id="B0JNY5"/>